<keyword evidence="4 5" id="KW-0413">Isomerase</keyword>
<dbReference type="PANTHER" id="PTHR45779">
    <property type="entry name" value="PEPTIDYLPROLYL ISOMERASE"/>
    <property type="match status" value="1"/>
</dbReference>
<dbReference type="RefSeq" id="WP_030879210.1">
    <property type="nucleotide sequence ID" value="NZ_JBIRHZ010000005.1"/>
</dbReference>
<evidence type="ECO:0000256" key="2">
    <source>
        <dbReference type="ARBA" id="ARBA00013194"/>
    </source>
</evidence>
<organism evidence="9 10">
    <name type="scientific">Streptomyces varsoviensis</name>
    <dbReference type="NCBI Taxonomy" id="67373"/>
    <lineage>
        <taxon>Bacteria</taxon>
        <taxon>Bacillati</taxon>
        <taxon>Actinomycetota</taxon>
        <taxon>Actinomycetes</taxon>
        <taxon>Kitasatosporales</taxon>
        <taxon>Streptomycetaceae</taxon>
        <taxon>Streptomyces</taxon>
    </lineage>
</organism>
<dbReference type="PROSITE" id="PS50059">
    <property type="entry name" value="FKBP_PPIASE"/>
    <property type="match status" value="1"/>
</dbReference>
<evidence type="ECO:0000256" key="1">
    <source>
        <dbReference type="ARBA" id="ARBA00000971"/>
    </source>
</evidence>
<protein>
    <recommendedName>
        <fullName evidence="2 5">peptidylprolyl isomerase</fullName>
        <ecNumber evidence="2 5">5.2.1.8</ecNumber>
    </recommendedName>
</protein>
<accession>A0ABR5JBD2</accession>
<feature type="signal peptide" evidence="7">
    <location>
        <begin position="1"/>
        <end position="26"/>
    </location>
</feature>
<dbReference type="PROSITE" id="PS51257">
    <property type="entry name" value="PROKAR_LIPOPROTEIN"/>
    <property type="match status" value="1"/>
</dbReference>
<evidence type="ECO:0000256" key="5">
    <source>
        <dbReference type="PROSITE-ProRule" id="PRU00277"/>
    </source>
</evidence>
<name>A0ABR5JBD2_9ACTN</name>
<evidence type="ECO:0000256" key="3">
    <source>
        <dbReference type="ARBA" id="ARBA00023110"/>
    </source>
</evidence>
<sequence>MKHTKNTRRRLAVALAVPALLLTASACGSEDGGSSDGKAVAKVSGKFGEKPEISAPKDAKASGKLVVKTISKGNGPKVEKDSYTRFDFAGQTMKDDKNLGSSWDLQQQGGGKGPRPQILLPMNQEGAQQAAQMQQPAPLPPKIFDALVGQQAGSRVEVEGTAKALLGEGLNKDVLKPDDGLVWVLDIAGTQKVDPKSEAKGDQAKPDEGMPEVKAEPQKAATITMPKGEKAPSELKEQVLIKGKGEEIKAGDGLIAQYTGVLWDGGKKFDSSWDHAGATAFQIGVGQVVPGWDKGLVGKHVGDRVELVVPAKLAYGDKPGEGSGIPKGATLVFVVDILGKA</sequence>
<keyword evidence="10" id="KW-1185">Reference proteome</keyword>
<evidence type="ECO:0000259" key="8">
    <source>
        <dbReference type="PROSITE" id="PS50059"/>
    </source>
</evidence>
<dbReference type="InterPro" id="IPR046357">
    <property type="entry name" value="PPIase_dom_sf"/>
</dbReference>
<dbReference type="Proteomes" id="UP000037020">
    <property type="component" value="Unassembled WGS sequence"/>
</dbReference>
<dbReference type="GO" id="GO:0016853">
    <property type="term" value="F:isomerase activity"/>
    <property type="evidence" value="ECO:0007669"/>
    <property type="project" value="UniProtKB-KW"/>
</dbReference>
<dbReference type="Gene3D" id="3.10.50.40">
    <property type="match status" value="1"/>
</dbReference>
<evidence type="ECO:0000313" key="10">
    <source>
        <dbReference type="Proteomes" id="UP000037020"/>
    </source>
</evidence>
<comment type="catalytic activity">
    <reaction evidence="1 5">
        <text>[protein]-peptidylproline (omega=180) = [protein]-peptidylproline (omega=0)</text>
        <dbReference type="Rhea" id="RHEA:16237"/>
        <dbReference type="Rhea" id="RHEA-COMP:10747"/>
        <dbReference type="Rhea" id="RHEA-COMP:10748"/>
        <dbReference type="ChEBI" id="CHEBI:83833"/>
        <dbReference type="ChEBI" id="CHEBI:83834"/>
        <dbReference type="EC" id="5.2.1.8"/>
    </reaction>
</comment>
<evidence type="ECO:0000256" key="7">
    <source>
        <dbReference type="SAM" id="SignalP"/>
    </source>
</evidence>
<proteinExistence type="predicted"/>
<dbReference type="EC" id="5.2.1.8" evidence="2 5"/>
<comment type="caution">
    <text evidence="9">The sequence shown here is derived from an EMBL/GenBank/DDBJ whole genome shotgun (WGS) entry which is preliminary data.</text>
</comment>
<dbReference type="Pfam" id="PF00254">
    <property type="entry name" value="FKBP_C"/>
    <property type="match status" value="1"/>
</dbReference>
<dbReference type="PANTHER" id="PTHR45779:SF7">
    <property type="entry name" value="PEPTIDYLPROLYL ISOMERASE"/>
    <property type="match status" value="1"/>
</dbReference>
<dbReference type="EMBL" id="LGUT01000570">
    <property type="protein sequence ID" value="KOG90758.1"/>
    <property type="molecule type" value="Genomic_DNA"/>
</dbReference>
<feature type="region of interest" description="Disordered" evidence="6">
    <location>
        <begin position="193"/>
        <end position="219"/>
    </location>
</feature>
<keyword evidence="7" id="KW-0732">Signal</keyword>
<feature type="region of interest" description="Disordered" evidence="6">
    <location>
        <begin position="95"/>
        <end position="114"/>
    </location>
</feature>
<feature type="compositionally biased region" description="Basic and acidic residues" evidence="6">
    <location>
        <begin position="193"/>
        <end position="217"/>
    </location>
</feature>
<evidence type="ECO:0000256" key="6">
    <source>
        <dbReference type="SAM" id="MobiDB-lite"/>
    </source>
</evidence>
<dbReference type="InterPro" id="IPR001179">
    <property type="entry name" value="PPIase_FKBP_dom"/>
</dbReference>
<evidence type="ECO:0000256" key="4">
    <source>
        <dbReference type="ARBA" id="ARBA00023235"/>
    </source>
</evidence>
<dbReference type="SUPFAM" id="SSF54534">
    <property type="entry name" value="FKBP-like"/>
    <property type="match status" value="1"/>
</dbReference>
<feature type="domain" description="PPIase FKBP-type" evidence="8">
    <location>
        <begin position="251"/>
        <end position="341"/>
    </location>
</feature>
<evidence type="ECO:0000313" key="9">
    <source>
        <dbReference type="EMBL" id="KOG90758.1"/>
    </source>
</evidence>
<keyword evidence="3 5" id="KW-0697">Rotamase</keyword>
<dbReference type="InterPro" id="IPR044609">
    <property type="entry name" value="FKBP2/11"/>
</dbReference>
<reference evidence="9 10" key="1">
    <citation type="submission" date="2015-07" db="EMBL/GenBank/DDBJ databases">
        <authorList>
            <person name="Ju K.-S."/>
            <person name="Doroghazi J.R."/>
            <person name="Metcalf W.W."/>
        </authorList>
    </citation>
    <scope>NUCLEOTIDE SEQUENCE [LARGE SCALE GENOMIC DNA]</scope>
    <source>
        <strain evidence="9 10">NRRL B-3589</strain>
    </source>
</reference>
<gene>
    <name evidence="9" type="ORF">ADK38_06955</name>
</gene>
<feature type="chain" id="PRO_5047248198" description="peptidylprolyl isomerase" evidence="7">
    <location>
        <begin position="27"/>
        <end position="341"/>
    </location>
</feature>